<dbReference type="PANTHER" id="PTHR43065">
    <property type="entry name" value="SENSOR HISTIDINE KINASE"/>
    <property type="match status" value="1"/>
</dbReference>
<organism evidence="10 11">
    <name type="scientific">Evansella caseinilytica</name>
    <dbReference type="NCBI Taxonomy" id="1503961"/>
    <lineage>
        <taxon>Bacteria</taxon>
        <taxon>Bacillati</taxon>
        <taxon>Bacillota</taxon>
        <taxon>Bacilli</taxon>
        <taxon>Bacillales</taxon>
        <taxon>Bacillaceae</taxon>
        <taxon>Evansella</taxon>
    </lineage>
</organism>
<dbReference type="PANTHER" id="PTHR43065:SF46">
    <property type="entry name" value="C4-DICARBOXYLATE TRANSPORT SENSOR PROTEIN DCTB"/>
    <property type="match status" value="1"/>
</dbReference>
<dbReference type="Pfam" id="PF00512">
    <property type="entry name" value="HisKA"/>
    <property type="match status" value="1"/>
</dbReference>
<evidence type="ECO:0000256" key="8">
    <source>
        <dbReference type="ARBA" id="ARBA00023012"/>
    </source>
</evidence>
<evidence type="ECO:0000313" key="11">
    <source>
        <dbReference type="Proteomes" id="UP000198935"/>
    </source>
</evidence>
<dbReference type="Gene3D" id="3.30.450.40">
    <property type="match status" value="1"/>
</dbReference>
<dbReference type="PRINTS" id="PR00344">
    <property type="entry name" value="BCTRLSENSOR"/>
</dbReference>
<evidence type="ECO:0000256" key="2">
    <source>
        <dbReference type="ARBA" id="ARBA00012438"/>
    </source>
</evidence>
<dbReference type="InterPro" id="IPR004358">
    <property type="entry name" value="Sig_transdc_His_kin-like_C"/>
</dbReference>
<evidence type="ECO:0000256" key="7">
    <source>
        <dbReference type="ARBA" id="ARBA00022840"/>
    </source>
</evidence>
<dbReference type="InterPro" id="IPR005467">
    <property type="entry name" value="His_kinase_dom"/>
</dbReference>
<dbReference type="EMBL" id="FNPI01000001">
    <property type="protein sequence ID" value="SDY26566.1"/>
    <property type="molecule type" value="Genomic_DNA"/>
</dbReference>
<dbReference type="SUPFAM" id="SSF55781">
    <property type="entry name" value="GAF domain-like"/>
    <property type="match status" value="1"/>
</dbReference>
<dbReference type="PROSITE" id="PS50109">
    <property type="entry name" value="HIS_KIN"/>
    <property type="match status" value="1"/>
</dbReference>
<dbReference type="Pfam" id="PF02518">
    <property type="entry name" value="HATPase_c"/>
    <property type="match status" value="1"/>
</dbReference>
<keyword evidence="3" id="KW-0597">Phosphoprotein</keyword>
<dbReference type="OrthoDB" id="9784397at2"/>
<dbReference type="AlphaFoldDB" id="A0A1H3IFJ0"/>
<evidence type="ECO:0000313" key="10">
    <source>
        <dbReference type="EMBL" id="SDY26566.1"/>
    </source>
</evidence>
<comment type="catalytic activity">
    <reaction evidence="1">
        <text>ATP + protein L-histidine = ADP + protein N-phospho-L-histidine.</text>
        <dbReference type="EC" id="2.7.13.3"/>
    </reaction>
</comment>
<proteinExistence type="predicted"/>
<dbReference type="STRING" id="1503961.SAMN05421736_101814"/>
<dbReference type="EC" id="2.7.13.3" evidence="2"/>
<evidence type="ECO:0000256" key="3">
    <source>
        <dbReference type="ARBA" id="ARBA00022553"/>
    </source>
</evidence>
<evidence type="ECO:0000256" key="5">
    <source>
        <dbReference type="ARBA" id="ARBA00022741"/>
    </source>
</evidence>
<dbReference type="GO" id="GO:0000155">
    <property type="term" value="F:phosphorelay sensor kinase activity"/>
    <property type="evidence" value="ECO:0007669"/>
    <property type="project" value="InterPro"/>
</dbReference>
<dbReference type="Pfam" id="PF01590">
    <property type="entry name" value="GAF"/>
    <property type="match status" value="1"/>
</dbReference>
<evidence type="ECO:0000256" key="1">
    <source>
        <dbReference type="ARBA" id="ARBA00000085"/>
    </source>
</evidence>
<dbReference type="Proteomes" id="UP000198935">
    <property type="component" value="Unassembled WGS sequence"/>
</dbReference>
<sequence length="548" mass="62246">MADNKQQMISLLTGIQSSKKNYYAELKNTVEQLKKKNMQLEIIHEVMKSIKVDMSVDQMLNNIVHKLEAIIQFDRLSLSLLKNGKLFLTNVYPASVHSLPIDSEIPDQQSLYWDSLRKQQSLQLHINEHAPAFYEKAALVKAEITRVLVVPLHSKTNAVGVLCIGRKPTTNWEQSDIVFLEQLADQFAVGIENASLFNEVLHSKKQWEDTFQAVDDLLLVFDTELQVVQYNDSVKTRYYDHVHGKLVLSSDVKKSFGMYCTGLVKKTLSTKQPAFREVLAENNQIFEMSTYPIFNDKQNMYAVIAYCKDVTEKRRMEAQLIHSDKLAAVGEMAAGVAHELNSPLTAILGNSQLLLRNREADDPAYPLLKDINNCGERCRHIIRSLLTFSRQEPVTFERFSINEAVKHVLQLLKFQIERNQIEVRIDLQDNLPEMKGSRQQVEQIITNLLINARDAVQRANREKKTITIRTGTVQENLYLTITDNGIGIEADQLHDIFRPFYTTKNKEKGTGLGLSVSLGIAEAHGGTIEVTSKPGLETVFRLQLPVPE</sequence>
<keyword evidence="8" id="KW-0902">Two-component regulatory system</keyword>
<dbReference type="SMART" id="SM00065">
    <property type="entry name" value="GAF"/>
    <property type="match status" value="1"/>
</dbReference>
<keyword evidence="11" id="KW-1185">Reference proteome</keyword>
<keyword evidence="5" id="KW-0547">Nucleotide-binding</keyword>
<dbReference type="InterPro" id="IPR029016">
    <property type="entry name" value="GAF-like_dom_sf"/>
</dbReference>
<feature type="domain" description="Histidine kinase" evidence="9">
    <location>
        <begin position="335"/>
        <end position="548"/>
    </location>
</feature>
<dbReference type="SMART" id="SM00388">
    <property type="entry name" value="HisKA"/>
    <property type="match status" value="1"/>
</dbReference>
<dbReference type="InterPro" id="IPR036097">
    <property type="entry name" value="HisK_dim/P_sf"/>
</dbReference>
<accession>A0A1H3IFJ0</accession>
<dbReference type="Gene3D" id="3.30.565.10">
    <property type="entry name" value="Histidine kinase-like ATPase, C-terminal domain"/>
    <property type="match status" value="1"/>
</dbReference>
<evidence type="ECO:0000256" key="6">
    <source>
        <dbReference type="ARBA" id="ARBA00022777"/>
    </source>
</evidence>
<keyword evidence="4" id="KW-0808">Transferase</keyword>
<dbReference type="CDD" id="cd00082">
    <property type="entry name" value="HisKA"/>
    <property type="match status" value="1"/>
</dbReference>
<dbReference type="SMART" id="SM00387">
    <property type="entry name" value="HATPase_c"/>
    <property type="match status" value="1"/>
</dbReference>
<dbReference type="Gene3D" id="3.30.450.20">
    <property type="entry name" value="PAS domain"/>
    <property type="match status" value="1"/>
</dbReference>
<dbReference type="SUPFAM" id="SSF47384">
    <property type="entry name" value="Homodimeric domain of signal transducing histidine kinase"/>
    <property type="match status" value="1"/>
</dbReference>
<keyword evidence="6 10" id="KW-0418">Kinase</keyword>
<dbReference type="GO" id="GO:0005524">
    <property type="term" value="F:ATP binding"/>
    <property type="evidence" value="ECO:0007669"/>
    <property type="project" value="UniProtKB-KW"/>
</dbReference>
<dbReference type="SUPFAM" id="SSF55874">
    <property type="entry name" value="ATPase domain of HSP90 chaperone/DNA topoisomerase II/histidine kinase"/>
    <property type="match status" value="1"/>
</dbReference>
<protein>
    <recommendedName>
        <fullName evidence="2">histidine kinase</fullName>
        <ecNumber evidence="2">2.7.13.3</ecNumber>
    </recommendedName>
</protein>
<dbReference type="Gene3D" id="1.10.287.130">
    <property type="match status" value="1"/>
</dbReference>
<dbReference type="InterPro" id="IPR003661">
    <property type="entry name" value="HisK_dim/P_dom"/>
</dbReference>
<dbReference type="InterPro" id="IPR036890">
    <property type="entry name" value="HATPase_C_sf"/>
</dbReference>
<reference evidence="11" key="1">
    <citation type="submission" date="2016-10" db="EMBL/GenBank/DDBJ databases">
        <authorList>
            <person name="Varghese N."/>
            <person name="Submissions S."/>
        </authorList>
    </citation>
    <scope>NUCLEOTIDE SEQUENCE [LARGE SCALE GENOMIC DNA]</scope>
    <source>
        <strain evidence="11">SP</strain>
    </source>
</reference>
<gene>
    <name evidence="10" type="ORF">SAMN05421736_101814</name>
</gene>
<evidence type="ECO:0000256" key="4">
    <source>
        <dbReference type="ARBA" id="ARBA00022679"/>
    </source>
</evidence>
<dbReference type="InterPro" id="IPR003018">
    <property type="entry name" value="GAF"/>
</dbReference>
<name>A0A1H3IFJ0_9BACI</name>
<keyword evidence="7" id="KW-0067">ATP-binding</keyword>
<evidence type="ECO:0000259" key="9">
    <source>
        <dbReference type="PROSITE" id="PS50109"/>
    </source>
</evidence>
<dbReference type="InterPro" id="IPR003594">
    <property type="entry name" value="HATPase_dom"/>
</dbReference>